<feature type="domain" description="DAC" evidence="6">
    <location>
        <begin position="1"/>
        <end position="135"/>
    </location>
</feature>
<comment type="catalytic activity">
    <reaction evidence="1">
        <text>2 ATP = 3',3'-c-di-AMP + 2 diphosphate</text>
        <dbReference type="Rhea" id="RHEA:35655"/>
        <dbReference type="ChEBI" id="CHEBI:30616"/>
        <dbReference type="ChEBI" id="CHEBI:33019"/>
        <dbReference type="ChEBI" id="CHEBI:71500"/>
        <dbReference type="EC" id="2.7.7.85"/>
    </reaction>
</comment>
<dbReference type="PANTHER" id="PTHR34185:SF3">
    <property type="entry name" value="DNA INTEGRITY SCANNING PROTEIN DISA"/>
    <property type="match status" value="1"/>
</dbReference>
<dbReference type="Proteomes" id="UP000523007">
    <property type="component" value="Unassembled WGS sequence"/>
</dbReference>
<dbReference type="GO" id="GO:0004016">
    <property type="term" value="F:adenylate cyclase activity"/>
    <property type="evidence" value="ECO:0007669"/>
    <property type="project" value="TreeGrafter"/>
</dbReference>
<evidence type="ECO:0000256" key="5">
    <source>
        <dbReference type="ARBA" id="ARBA00022840"/>
    </source>
</evidence>
<dbReference type="SUPFAM" id="SSF143597">
    <property type="entry name" value="YojJ-like"/>
    <property type="match status" value="1"/>
</dbReference>
<protein>
    <submittedName>
        <fullName evidence="7">DNA integrity scanning protein DisA with diadenylate cyclase activity</fullName>
    </submittedName>
</protein>
<keyword evidence="2" id="KW-0808">Transferase</keyword>
<evidence type="ECO:0000256" key="2">
    <source>
        <dbReference type="ARBA" id="ARBA00022679"/>
    </source>
</evidence>
<comment type="caution">
    <text evidence="7">The sequence shown here is derived from an EMBL/GenBank/DDBJ whole genome shotgun (WGS) entry which is preliminary data.</text>
</comment>
<reference evidence="7 8" key="1">
    <citation type="submission" date="2020-08" db="EMBL/GenBank/DDBJ databases">
        <title>Sequencing the genomes of 1000 actinobacteria strains.</title>
        <authorList>
            <person name="Klenk H.-P."/>
        </authorList>
    </citation>
    <scope>NUCLEOTIDE SEQUENCE [LARGE SCALE GENOMIC DNA]</scope>
    <source>
        <strain evidence="7 8">DSM 102030</strain>
    </source>
</reference>
<dbReference type="PROSITE" id="PS51794">
    <property type="entry name" value="DAC"/>
    <property type="match status" value="1"/>
</dbReference>
<organism evidence="7 8">
    <name type="scientific">Lipingzhangella halophila</name>
    <dbReference type="NCBI Taxonomy" id="1783352"/>
    <lineage>
        <taxon>Bacteria</taxon>
        <taxon>Bacillati</taxon>
        <taxon>Actinomycetota</taxon>
        <taxon>Actinomycetes</taxon>
        <taxon>Streptosporangiales</taxon>
        <taxon>Nocardiopsidaceae</taxon>
        <taxon>Lipingzhangella</taxon>
    </lineage>
</organism>
<name>A0A7W7RGL9_9ACTN</name>
<accession>A0A7W7RGL9</accession>
<dbReference type="GO" id="GO:0005524">
    <property type="term" value="F:ATP binding"/>
    <property type="evidence" value="ECO:0007669"/>
    <property type="project" value="UniProtKB-KW"/>
</dbReference>
<evidence type="ECO:0000256" key="4">
    <source>
        <dbReference type="ARBA" id="ARBA00022741"/>
    </source>
</evidence>
<keyword evidence="3" id="KW-0548">Nucleotidyltransferase</keyword>
<proteinExistence type="predicted"/>
<sequence>MNVRAALAFGTPLREGIELIRQQGLGALVVLGYDRHDGKLFEGGHATDEPVTDEAIRRAALNDGATVLSPSLDRIARERTFLRPQAIVPAGAGGTRHLTAARCAAQTGRPVVAVSEERQAVTLYRGTERYLLLTALGLRAVIDDVMNALRAIHVQDAIVGDQARQGRLDEARGLLREVDGHLVELGAAGRIITSECATIASTLGLAWAPSDVAPFPIHTEKATTKIP</sequence>
<dbReference type="InterPro" id="IPR003390">
    <property type="entry name" value="DNA_integrity_scan_DisA_N"/>
</dbReference>
<dbReference type="GO" id="GO:0106408">
    <property type="term" value="F:diadenylate cyclase activity"/>
    <property type="evidence" value="ECO:0007669"/>
    <property type="project" value="UniProtKB-EC"/>
</dbReference>
<dbReference type="PANTHER" id="PTHR34185">
    <property type="entry name" value="DIADENYLATE CYCLASE"/>
    <property type="match status" value="1"/>
</dbReference>
<dbReference type="Gene3D" id="3.40.1700.10">
    <property type="entry name" value="DNA integrity scanning protein, DisA, N-terminal domain"/>
    <property type="match status" value="1"/>
</dbReference>
<dbReference type="EMBL" id="JACHJT010000001">
    <property type="protein sequence ID" value="MBB4931076.1"/>
    <property type="molecule type" value="Genomic_DNA"/>
</dbReference>
<evidence type="ECO:0000256" key="1">
    <source>
        <dbReference type="ARBA" id="ARBA00000877"/>
    </source>
</evidence>
<evidence type="ECO:0000259" key="6">
    <source>
        <dbReference type="PROSITE" id="PS51794"/>
    </source>
</evidence>
<keyword evidence="4" id="KW-0547">Nucleotide-binding</keyword>
<evidence type="ECO:0000313" key="7">
    <source>
        <dbReference type="EMBL" id="MBB4931076.1"/>
    </source>
</evidence>
<dbReference type="InterPro" id="IPR036888">
    <property type="entry name" value="DNA_integrity_DisA_N_sf"/>
</dbReference>
<evidence type="ECO:0000256" key="3">
    <source>
        <dbReference type="ARBA" id="ARBA00022695"/>
    </source>
</evidence>
<keyword evidence="5" id="KW-0067">ATP-binding</keyword>
<dbReference type="InterPro" id="IPR050338">
    <property type="entry name" value="DisA"/>
</dbReference>
<evidence type="ECO:0000313" key="8">
    <source>
        <dbReference type="Proteomes" id="UP000523007"/>
    </source>
</evidence>
<keyword evidence="8" id="KW-1185">Reference proteome</keyword>
<dbReference type="Pfam" id="PF02457">
    <property type="entry name" value="DAC"/>
    <property type="match status" value="1"/>
</dbReference>
<dbReference type="AlphaFoldDB" id="A0A7W7RGL9"/>
<gene>
    <name evidence="7" type="ORF">F4561_001896</name>
</gene>